<gene>
    <name evidence="3" type="ORF">NIES2119_25995</name>
</gene>
<dbReference type="EMBL" id="MRCE01000039">
    <property type="protein sequence ID" value="OKH32436.1"/>
    <property type="molecule type" value="Genomic_DNA"/>
</dbReference>
<reference evidence="3 4" key="1">
    <citation type="submission" date="2016-11" db="EMBL/GenBank/DDBJ databases">
        <title>Draft Genome Sequences of Nine Cyanobacterial Strains from Diverse Habitats.</title>
        <authorList>
            <person name="Zhu T."/>
            <person name="Hou S."/>
            <person name="Lu X."/>
            <person name="Hess W.R."/>
        </authorList>
    </citation>
    <scope>NUCLEOTIDE SEQUENCE [LARGE SCALE GENOMIC DNA]</scope>
    <source>
        <strain evidence="3 4">IAM M-71</strain>
    </source>
</reference>
<dbReference type="RefSeq" id="WP_218617037.1">
    <property type="nucleotide sequence ID" value="NZ_MRCE01000039.1"/>
</dbReference>
<comment type="caution">
    <text evidence="3">The sequence shown here is derived from an EMBL/GenBank/DDBJ whole genome shotgun (WGS) entry which is preliminary data.</text>
</comment>
<accession>A0A1U7I7M6</accession>
<keyword evidence="2" id="KW-0812">Transmembrane</keyword>
<evidence type="ECO:0000256" key="2">
    <source>
        <dbReference type="SAM" id="Phobius"/>
    </source>
</evidence>
<dbReference type="AlphaFoldDB" id="A0A1U7I7M6"/>
<evidence type="ECO:0000256" key="1">
    <source>
        <dbReference type="SAM" id="MobiDB-lite"/>
    </source>
</evidence>
<feature type="transmembrane region" description="Helical" evidence="2">
    <location>
        <begin position="6"/>
        <end position="28"/>
    </location>
</feature>
<feature type="region of interest" description="Disordered" evidence="1">
    <location>
        <begin position="31"/>
        <end position="63"/>
    </location>
</feature>
<organism evidence="3 4">
    <name type="scientific">[Phormidium ambiguum] IAM M-71</name>
    <dbReference type="NCBI Taxonomy" id="454136"/>
    <lineage>
        <taxon>Bacteria</taxon>
        <taxon>Bacillati</taxon>
        <taxon>Cyanobacteriota</taxon>
        <taxon>Cyanophyceae</taxon>
        <taxon>Oscillatoriophycideae</taxon>
        <taxon>Aerosakkonematales</taxon>
        <taxon>Aerosakkonemataceae</taxon>
        <taxon>Floridanema</taxon>
    </lineage>
</organism>
<feature type="compositionally biased region" description="Basic and acidic residues" evidence="1">
    <location>
        <begin position="32"/>
        <end position="48"/>
    </location>
</feature>
<proteinExistence type="predicted"/>
<name>A0A1U7I7M6_9CYAN</name>
<evidence type="ECO:0000313" key="4">
    <source>
        <dbReference type="Proteomes" id="UP000185860"/>
    </source>
</evidence>
<feature type="non-terminal residue" evidence="3">
    <location>
        <position position="85"/>
    </location>
</feature>
<dbReference type="Proteomes" id="UP000185860">
    <property type="component" value="Unassembled WGS sequence"/>
</dbReference>
<keyword evidence="2" id="KW-0472">Membrane</keyword>
<feature type="transmembrane region" description="Helical" evidence="2">
    <location>
        <begin position="66"/>
        <end position="83"/>
    </location>
</feature>
<protein>
    <submittedName>
        <fullName evidence="3">Uncharacterized protein</fullName>
    </submittedName>
</protein>
<keyword evidence="2" id="KW-1133">Transmembrane helix</keyword>
<sequence>MVQLFFKNVWIIVALPAIISQILLVNFLGRGEGGKREKGKRGKGEKGKREKGKRGKGEKGKGKRNFYLLPSAFCLLPSAFLPFCL</sequence>
<evidence type="ECO:0000313" key="3">
    <source>
        <dbReference type="EMBL" id="OKH32436.1"/>
    </source>
</evidence>